<feature type="region of interest" description="Disordered" evidence="1">
    <location>
        <begin position="1"/>
        <end position="20"/>
    </location>
</feature>
<evidence type="ECO:0000313" key="2">
    <source>
        <dbReference type="EMBL" id="TWT64804.1"/>
    </source>
</evidence>
<dbReference type="AlphaFoldDB" id="A0A5C5XPG7"/>
<dbReference type="Proteomes" id="UP000318053">
    <property type="component" value="Unassembled WGS sequence"/>
</dbReference>
<evidence type="ECO:0000256" key="1">
    <source>
        <dbReference type="SAM" id="MobiDB-lite"/>
    </source>
</evidence>
<sequence length="600" mass="66374">MCHQQSRKRRRGEKNGRGRDRGRLCQFGIATIAWKTVAKCKPIPQRPTLAIVLLALSGTLSPVGAADGKWTISAVEESDGEPRVARIELTRPTVSRGGNRPTSRVKRLRIVRPLPGRTAVEAGFGFVLDGPTNLNLSEGGYEFRVSRGPEYRVIGGNSTIEKTSSDEHVFALPRILNMRQLGWTSGDCFVPWSRENLPIRMTAEDLHVAMAVANPVAREGDDPAKKVVELRARRRRHEEPPLSDPLWIGNDVNALGGLAFYGSAATGPDALATGSESEDPSETDSDLAALQLLARLASQRRDSSAHPLVQGKVAVENPFAWPLPVYLASDQVDGYFVLGDWLRLDRPITQTKSGRPYSTSNHRTAISLGREAEQIGWELLDAGFRMAPLAGSGDERGLHPVGYNRLYVAGESIDSSSSSSQPVESAEQWWQGVWEGRSFATNGPLLIANLDGKLPGHVFRVDAADPIQLRAELTLTVQDPVDYLEVIYNGQVHYSAKLDEYAKAGGKIPPLHVDRSGWALIRVVTLYENHFRAATTAPWYFEVDGERRITRSSIEFFQNWLAEYETYLRSQPDADLNAYAPFIRSARDFWQSRLQAVNAN</sequence>
<comment type="caution">
    <text evidence="2">The sequence shown here is derived from an EMBL/GenBank/DDBJ whole genome shotgun (WGS) entry which is preliminary data.</text>
</comment>
<gene>
    <name evidence="2" type="ORF">CA85_35890</name>
</gene>
<feature type="compositionally biased region" description="Basic residues" evidence="1">
    <location>
        <begin position="1"/>
        <end position="12"/>
    </location>
</feature>
<protein>
    <submittedName>
        <fullName evidence="2">Uncharacterized protein</fullName>
    </submittedName>
</protein>
<name>A0A5C5XPG7_9BACT</name>
<evidence type="ECO:0000313" key="3">
    <source>
        <dbReference type="Proteomes" id="UP000318053"/>
    </source>
</evidence>
<keyword evidence="3" id="KW-1185">Reference proteome</keyword>
<proteinExistence type="predicted"/>
<accession>A0A5C5XPG7</accession>
<organism evidence="2 3">
    <name type="scientific">Allorhodopirellula solitaria</name>
    <dbReference type="NCBI Taxonomy" id="2527987"/>
    <lineage>
        <taxon>Bacteria</taxon>
        <taxon>Pseudomonadati</taxon>
        <taxon>Planctomycetota</taxon>
        <taxon>Planctomycetia</taxon>
        <taxon>Pirellulales</taxon>
        <taxon>Pirellulaceae</taxon>
        <taxon>Allorhodopirellula</taxon>
    </lineage>
</organism>
<reference evidence="2 3" key="1">
    <citation type="submission" date="2019-02" db="EMBL/GenBank/DDBJ databases">
        <title>Deep-cultivation of Planctomycetes and their phenomic and genomic characterization uncovers novel biology.</title>
        <authorList>
            <person name="Wiegand S."/>
            <person name="Jogler M."/>
            <person name="Boedeker C."/>
            <person name="Pinto D."/>
            <person name="Vollmers J."/>
            <person name="Rivas-Marin E."/>
            <person name="Kohn T."/>
            <person name="Peeters S.H."/>
            <person name="Heuer A."/>
            <person name="Rast P."/>
            <person name="Oberbeckmann S."/>
            <person name="Bunk B."/>
            <person name="Jeske O."/>
            <person name="Meyerdierks A."/>
            <person name="Storesund J.E."/>
            <person name="Kallscheuer N."/>
            <person name="Luecker S."/>
            <person name="Lage O.M."/>
            <person name="Pohl T."/>
            <person name="Merkel B.J."/>
            <person name="Hornburger P."/>
            <person name="Mueller R.-W."/>
            <person name="Bruemmer F."/>
            <person name="Labrenz M."/>
            <person name="Spormann A.M."/>
            <person name="Op Den Camp H."/>
            <person name="Overmann J."/>
            <person name="Amann R."/>
            <person name="Jetten M.S.M."/>
            <person name="Mascher T."/>
            <person name="Medema M.H."/>
            <person name="Devos D.P."/>
            <person name="Kaster A.-K."/>
            <person name="Ovreas L."/>
            <person name="Rohde M."/>
            <person name="Galperin M.Y."/>
            <person name="Jogler C."/>
        </authorList>
    </citation>
    <scope>NUCLEOTIDE SEQUENCE [LARGE SCALE GENOMIC DNA]</scope>
    <source>
        <strain evidence="2 3">CA85</strain>
    </source>
</reference>
<dbReference type="EMBL" id="SJPK01000009">
    <property type="protein sequence ID" value="TWT64804.1"/>
    <property type="molecule type" value="Genomic_DNA"/>
</dbReference>